<dbReference type="PANTHER" id="PTHR31973:SF199">
    <property type="entry name" value="SWIM-TYPE DOMAIN-CONTAINING PROTEIN"/>
    <property type="match status" value="1"/>
</dbReference>
<dbReference type="Pfam" id="PF10551">
    <property type="entry name" value="MULE"/>
    <property type="match status" value="1"/>
</dbReference>
<sequence length="552" mass="63106">MASNSMSSTGYNSTNSDFNESDYDLDDDDDQAFEINVNLGIERDMDSVHNNLGSGLGNVVDSDVVNEESGYDNSDSLQSVVDSDDASNRSFRKFLEFNIETDMENPMLAKGMLFPSRESLKEAVKQYGRKNSKCYRAKTLALEVVFGNAKEQYSRIYDYLQELWETNEGTTTICRLEARLFLRMYVCLQGCKSGFKTGCRPIISLDACFLKGYYRGHLMAAVGIVANDCMYPIAFAAIESENFDSWCWFIDLMIQNLEIVNSYHWSFMSDKQKLLALGLVDALMELVPNVEHRNCVRHLYTNLKSQPNTKGKAIKDCLWKVARATYMKEFEDAMSKMRSLSKAAHKWILGKDPRQWSKAHFSTLIKCDMLLNNLCECFNKYILEARGKPILTMMETIRTKLMQMIAMKEIAAHKYTGVLCPKIQKKVDKIIEESVRCWARHAGGAKYQVSCGPADQHVVDLECKNCSYRKWDLIGIPCTRAVVVMFCTGEMPELYVDPCYHKETQLQIYLHFINPIRGANQWSVVQGMEPIIPPMMRRPLGKPHKSRRKGSR</sequence>
<accession>A0AB40CFV6</accession>
<evidence type="ECO:0000259" key="2">
    <source>
        <dbReference type="Pfam" id="PF10551"/>
    </source>
</evidence>
<feature type="compositionally biased region" description="Polar residues" evidence="1">
    <location>
        <begin position="1"/>
        <end position="18"/>
    </location>
</feature>
<gene>
    <name evidence="4" type="primary">LOC120276195</name>
</gene>
<keyword evidence="3" id="KW-1185">Reference proteome</keyword>
<protein>
    <submittedName>
        <fullName evidence="4">Uncharacterized protein LOC120276195</fullName>
    </submittedName>
</protein>
<proteinExistence type="predicted"/>
<dbReference type="RefSeq" id="XP_039138855.1">
    <property type="nucleotide sequence ID" value="XM_039282921.1"/>
</dbReference>
<dbReference type="AlphaFoldDB" id="A0AB40CFV6"/>
<reference evidence="4" key="1">
    <citation type="submission" date="2025-08" db="UniProtKB">
        <authorList>
            <consortium name="RefSeq"/>
        </authorList>
    </citation>
    <scope>IDENTIFICATION</scope>
</reference>
<dbReference type="InterPro" id="IPR018289">
    <property type="entry name" value="MULE_transposase_dom"/>
</dbReference>
<name>A0AB40CFV6_DIOCR</name>
<evidence type="ECO:0000313" key="4">
    <source>
        <dbReference type="RefSeq" id="XP_039138855.1"/>
    </source>
</evidence>
<evidence type="ECO:0000313" key="3">
    <source>
        <dbReference type="Proteomes" id="UP001515500"/>
    </source>
</evidence>
<dbReference type="PANTHER" id="PTHR31973">
    <property type="entry name" value="POLYPROTEIN, PUTATIVE-RELATED"/>
    <property type="match status" value="1"/>
</dbReference>
<organism evidence="3 4">
    <name type="scientific">Dioscorea cayennensis subsp. rotundata</name>
    <name type="common">White Guinea yam</name>
    <name type="synonym">Dioscorea rotundata</name>
    <dbReference type="NCBI Taxonomy" id="55577"/>
    <lineage>
        <taxon>Eukaryota</taxon>
        <taxon>Viridiplantae</taxon>
        <taxon>Streptophyta</taxon>
        <taxon>Embryophyta</taxon>
        <taxon>Tracheophyta</taxon>
        <taxon>Spermatophyta</taxon>
        <taxon>Magnoliopsida</taxon>
        <taxon>Liliopsida</taxon>
        <taxon>Dioscoreales</taxon>
        <taxon>Dioscoreaceae</taxon>
        <taxon>Dioscorea</taxon>
    </lineage>
</organism>
<dbReference type="Proteomes" id="UP001515500">
    <property type="component" value="Chromosome 14"/>
</dbReference>
<dbReference type="GeneID" id="120276195"/>
<feature type="region of interest" description="Disordered" evidence="1">
    <location>
        <begin position="1"/>
        <end position="27"/>
    </location>
</feature>
<feature type="domain" description="MULE transposase" evidence="2">
    <location>
        <begin position="203"/>
        <end position="302"/>
    </location>
</feature>
<evidence type="ECO:0000256" key="1">
    <source>
        <dbReference type="SAM" id="MobiDB-lite"/>
    </source>
</evidence>